<dbReference type="InterPro" id="IPR049457">
    <property type="entry name" value="Emfourin"/>
</dbReference>
<dbReference type="EMBL" id="MPZN01000117">
    <property type="protein sequence ID" value="PPL14109.1"/>
    <property type="molecule type" value="Genomic_DNA"/>
</dbReference>
<gene>
    <name evidence="1" type="ORF">GY24_17125</name>
</gene>
<accession>A0ABX5AQ34</accession>
<dbReference type="RefSeq" id="WP_104477826.1">
    <property type="nucleotide sequence ID" value="NZ_MPZN01000117.1"/>
</dbReference>
<organism evidence="1 2">
    <name type="scientific">Microterricola pindariensis</name>
    <dbReference type="NCBI Taxonomy" id="478010"/>
    <lineage>
        <taxon>Bacteria</taxon>
        <taxon>Bacillati</taxon>
        <taxon>Actinomycetota</taxon>
        <taxon>Actinomycetes</taxon>
        <taxon>Micrococcales</taxon>
        <taxon>Microbacteriaceae</taxon>
        <taxon>Microterricola</taxon>
    </lineage>
</organism>
<dbReference type="Proteomes" id="UP000237755">
    <property type="component" value="Unassembled WGS sequence"/>
</dbReference>
<evidence type="ECO:0000313" key="1">
    <source>
        <dbReference type="EMBL" id="PPL14109.1"/>
    </source>
</evidence>
<keyword evidence="2" id="KW-1185">Reference proteome</keyword>
<reference evidence="1 2" key="1">
    <citation type="journal article" date="2008" name="Int. J. Syst. Evol. Microbiol.">
        <title>Leifsonia pindariensis sp. nov., isolated from the Pindari glacier of the Indian Himalayas, and emended description of the genus Leifsonia.</title>
        <authorList>
            <person name="Reddy G.S."/>
            <person name="Prabagaran S.R."/>
            <person name="Shivaji S."/>
        </authorList>
    </citation>
    <scope>NUCLEOTIDE SEQUENCE [LARGE SCALE GENOMIC DNA]</scope>
    <source>
        <strain evidence="1 2">PON 10</strain>
    </source>
</reference>
<evidence type="ECO:0000313" key="2">
    <source>
        <dbReference type="Proteomes" id="UP000237755"/>
    </source>
</evidence>
<proteinExistence type="predicted"/>
<protein>
    <submittedName>
        <fullName evidence="1">Uncharacterized protein</fullName>
    </submittedName>
</protein>
<dbReference type="Pfam" id="PF20242">
    <property type="entry name" value="Emfourin"/>
    <property type="match status" value="1"/>
</dbReference>
<sequence length="99" mass="11212">MIVVISRSGGFAGIRLTWQLRLDDRPDASDWLALIAELPWTEITARAPEPDRYVYTIRCADQTATLSEPQLEGPWRELVTRVQREVPPSPTRRQPGAAQ</sequence>
<name>A0ABX5AQ34_9MICO</name>
<comment type="caution">
    <text evidence="1">The sequence shown here is derived from an EMBL/GenBank/DDBJ whole genome shotgun (WGS) entry which is preliminary data.</text>
</comment>